<evidence type="ECO:0000313" key="4">
    <source>
        <dbReference type="Proteomes" id="UP001222325"/>
    </source>
</evidence>
<organism evidence="3 4">
    <name type="scientific">Mycena belliarum</name>
    <dbReference type="NCBI Taxonomy" id="1033014"/>
    <lineage>
        <taxon>Eukaryota</taxon>
        <taxon>Fungi</taxon>
        <taxon>Dikarya</taxon>
        <taxon>Basidiomycota</taxon>
        <taxon>Agaricomycotina</taxon>
        <taxon>Agaricomycetes</taxon>
        <taxon>Agaricomycetidae</taxon>
        <taxon>Agaricales</taxon>
        <taxon>Marasmiineae</taxon>
        <taxon>Mycenaceae</taxon>
        <taxon>Mycena</taxon>
    </lineage>
</organism>
<feature type="domain" description="DUF6532" evidence="2">
    <location>
        <begin position="40"/>
        <end position="226"/>
    </location>
</feature>
<dbReference type="EMBL" id="JARJCN010000188">
    <property type="protein sequence ID" value="KAJ7064423.1"/>
    <property type="molecule type" value="Genomic_DNA"/>
</dbReference>
<evidence type="ECO:0000259" key="2">
    <source>
        <dbReference type="Pfam" id="PF20149"/>
    </source>
</evidence>
<evidence type="ECO:0000313" key="3">
    <source>
        <dbReference type="EMBL" id="KAJ7064423.1"/>
    </source>
</evidence>
<proteinExistence type="predicted"/>
<reference evidence="3" key="1">
    <citation type="submission" date="2023-03" db="EMBL/GenBank/DDBJ databases">
        <title>Massive genome expansion in bonnet fungi (Mycena s.s.) driven by repeated elements and novel gene families across ecological guilds.</title>
        <authorList>
            <consortium name="Lawrence Berkeley National Laboratory"/>
            <person name="Harder C.B."/>
            <person name="Miyauchi S."/>
            <person name="Viragh M."/>
            <person name="Kuo A."/>
            <person name="Thoen E."/>
            <person name="Andreopoulos B."/>
            <person name="Lu D."/>
            <person name="Skrede I."/>
            <person name="Drula E."/>
            <person name="Henrissat B."/>
            <person name="Morin E."/>
            <person name="Kohler A."/>
            <person name="Barry K."/>
            <person name="LaButti K."/>
            <person name="Morin E."/>
            <person name="Salamov A."/>
            <person name="Lipzen A."/>
            <person name="Mereny Z."/>
            <person name="Hegedus B."/>
            <person name="Baldrian P."/>
            <person name="Stursova M."/>
            <person name="Weitz H."/>
            <person name="Taylor A."/>
            <person name="Grigoriev I.V."/>
            <person name="Nagy L.G."/>
            <person name="Martin F."/>
            <person name="Kauserud H."/>
        </authorList>
    </citation>
    <scope>NUCLEOTIDE SEQUENCE</scope>
    <source>
        <strain evidence="3">CBHHK173m</strain>
    </source>
</reference>
<protein>
    <recommendedName>
        <fullName evidence="2">DUF6532 domain-containing protein</fullName>
    </recommendedName>
</protein>
<dbReference type="AlphaFoldDB" id="A0AAD6XDB1"/>
<feature type="region of interest" description="Disordered" evidence="1">
    <location>
        <begin position="1"/>
        <end position="21"/>
    </location>
</feature>
<dbReference type="Pfam" id="PF20149">
    <property type="entry name" value="DUF6532"/>
    <property type="match status" value="1"/>
</dbReference>
<keyword evidence="4" id="KW-1185">Reference proteome</keyword>
<dbReference type="InterPro" id="IPR045341">
    <property type="entry name" value="DUF6532"/>
</dbReference>
<accession>A0AAD6XDB1</accession>
<sequence>MVVEEPVTNTSKKPVRRHKRVTQSTFSPVSARLANAGRAAVRIGIATENGFPVDHADFAWGAILSTVKGDSAAELEERADEETHKNRLITYAWCGAAQLRGEVKALCKAAVALFGIPGEYSQQEIITHIDWLIGKKGVFRYGGINLEHTYDPQQPYGAAFYKEVTTKQWFDTLKSEGVRAQSFEQFVDSPVPLITLVTAAMENSLKEYASGIRVQIKFTEEEYQHHRASLLNLQLKSPTWFTQFQHNLYVKIVCVPLFLTGCH</sequence>
<gene>
    <name evidence="3" type="ORF">B0H15DRAFT_794656</name>
</gene>
<evidence type="ECO:0000256" key="1">
    <source>
        <dbReference type="SAM" id="MobiDB-lite"/>
    </source>
</evidence>
<name>A0AAD6XDB1_9AGAR</name>
<dbReference type="Proteomes" id="UP001222325">
    <property type="component" value="Unassembled WGS sequence"/>
</dbReference>
<comment type="caution">
    <text evidence="3">The sequence shown here is derived from an EMBL/GenBank/DDBJ whole genome shotgun (WGS) entry which is preliminary data.</text>
</comment>